<protein>
    <submittedName>
        <fullName evidence="2">Uncharacterized protein</fullName>
    </submittedName>
</protein>
<feature type="region of interest" description="Disordered" evidence="1">
    <location>
        <begin position="26"/>
        <end position="63"/>
    </location>
</feature>
<dbReference type="EMBL" id="JAUEPT010000001">
    <property type="protein sequence ID" value="KAK0456997.1"/>
    <property type="molecule type" value="Genomic_DNA"/>
</dbReference>
<evidence type="ECO:0000313" key="2">
    <source>
        <dbReference type="EMBL" id="KAK0456997.1"/>
    </source>
</evidence>
<feature type="region of interest" description="Disordered" evidence="1">
    <location>
        <begin position="99"/>
        <end position="122"/>
    </location>
</feature>
<keyword evidence="3" id="KW-1185">Reference proteome</keyword>
<dbReference type="Proteomes" id="UP001175226">
    <property type="component" value="Unassembled WGS sequence"/>
</dbReference>
<gene>
    <name evidence="2" type="ORF">EV421DRAFT_1729499</name>
</gene>
<feature type="region of interest" description="Disordered" evidence="1">
    <location>
        <begin position="208"/>
        <end position="234"/>
    </location>
</feature>
<name>A0AA39K9E6_9AGAR</name>
<sequence>MESLAQTEGSQQTQDDIHKEITRLEAQLQSDVPISPKKSTKRQLGNALTRPTPSPRKRRRPTQLYRVKYVQQGRHQFLHLPQSRQPCLQSLHHNDNDGAIEPSQSASFTNKPAEVKPAAGPHQDKRLVLIEDFTPDDHKPPFDDLNFEQPEPESGRFYISLSRPYSRLRLLPDKRGYHVPVCDDWVTIAVVAERGPIKFSKAPVTIEADDEGGKTDAKGKGKQKQRPPKPSGKKYVNMKLVDFGSRSRSASSATGGKAVIRGDAFLSLLLFESDSFDVEPRENGSKGRIYKGGSRSAFESMSTLKRGDVIALMNPQNSEAISGMCTVLKCNGVKHRRAARPESSASTSACRTPQSRSEDAPTLLRGNWEDTEGSATYVVPGHVVTGSGPSSLEVSESIGREGQAKAQRLRAKDADKAPKILLDQDKEGMKAVIAAREKYHKEPSRRWSSDWASIPQPASMGQPRDEFSSEAEARRAGSYAVFKENFRFDAATWTEVLVGEKELPLTTERAGNAIIGCYDG</sequence>
<reference evidence="2" key="1">
    <citation type="submission" date="2023-06" db="EMBL/GenBank/DDBJ databases">
        <authorList>
            <consortium name="Lawrence Berkeley National Laboratory"/>
            <person name="Ahrendt S."/>
            <person name="Sahu N."/>
            <person name="Indic B."/>
            <person name="Wong-Bajracharya J."/>
            <person name="Merenyi Z."/>
            <person name="Ke H.-M."/>
            <person name="Monk M."/>
            <person name="Kocsube S."/>
            <person name="Drula E."/>
            <person name="Lipzen A."/>
            <person name="Balint B."/>
            <person name="Henrissat B."/>
            <person name="Andreopoulos B."/>
            <person name="Martin F.M."/>
            <person name="Harder C.B."/>
            <person name="Rigling D."/>
            <person name="Ford K.L."/>
            <person name="Foster G.D."/>
            <person name="Pangilinan J."/>
            <person name="Papanicolaou A."/>
            <person name="Barry K."/>
            <person name="LaButti K."/>
            <person name="Viragh M."/>
            <person name="Koriabine M."/>
            <person name="Yan M."/>
            <person name="Riley R."/>
            <person name="Champramary S."/>
            <person name="Plett K.L."/>
            <person name="Tsai I.J."/>
            <person name="Slot J."/>
            <person name="Sipos G."/>
            <person name="Plett J."/>
            <person name="Nagy L.G."/>
            <person name="Grigoriev I.V."/>
        </authorList>
    </citation>
    <scope>NUCLEOTIDE SEQUENCE</scope>
    <source>
        <strain evidence="2">FPL87.14</strain>
    </source>
</reference>
<comment type="caution">
    <text evidence="2">The sequence shown here is derived from an EMBL/GenBank/DDBJ whole genome shotgun (WGS) entry which is preliminary data.</text>
</comment>
<proteinExistence type="predicted"/>
<evidence type="ECO:0000256" key="1">
    <source>
        <dbReference type="SAM" id="MobiDB-lite"/>
    </source>
</evidence>
<evidence type="ECO:0000313" key="3">
    <source>
        <dbReference type="Proteomes" id="UP001175226"/>
    </source>
</evidence>
<feature type="compositionally biased region" description="Polar residues" evidence="1">
    <location>
        <begin position="343"/>
        <end position="355"/>
    </location>
</feature>
<accession>A0AA39K9E6</accession>
<dbReference type="AlphaFoldDB" id="A0AA39K9E6"/>
<feature type="region of interest" description="Disordered" evidence="1">
    <location>
        <begin position="336"/>
        <end position="367"/>
    </location>
</feature>
<organism evidence="2 3">
    <name type="scientific">Armillaria borealis</name>
    <dbReference type="NCBI Taxonomy" id="47425"/>
    <lineage>
        <taxon>Eukaryota</taxon>
        <taxon>Fungi</taxon>
        <taxon>Dikarya</taxon>
        <taxon>Basidiomycota</taxon>
        <taxon>Agaricomycotina</taxon>
        <taxon>Agaricomycetes</taxon>
        <taxon>Agaricomycetidae</taxon>
        <taxon>Agaricales</taxon>
        <taxon>Marasmiineae</taxon>
        <taxon>Physalacriaceae</taxon>
        <taxon>Armillaria</taxon>
    </lineage>
</organism>